<evidence type="ECO:0000313" key="4">
    <source>
        <dbReference type="EMBL" id="KAK9712257.1"/>
    </source>
</evidence>
<name>A0ABR2W0T5_9FUNG</name>
<dbReference type="Proteomes" id="UP001479436">
    <property type="component" value="Unassembled WGS sequence"/>
</dbReference>
<gene>
    <name evidence="4" type="ORF">K7432_007272</name>
</gene>
<comment type="caution">
    <text evidence="4">The sequence shown here is derived from an EMBL/GenBank/DDBJ whole genome shotgun (WGS) entry which is preliminary data.</text>
</comment>
<dbReference type="InterPro" id="IPR039331">
    <property type="entry name" value="PAPs-like"/>
</dbReference>
<feature type="chain" id="PRO_5046617178" description="Calcineurin-like phosphoesterase domain-containing protein" evidence="2">
    <location>
        <begin position="20"/>
        <end position="561"/>
    </location>
</feature>
<evidence type="ECO:0000256" key="2">
    <source>
        <dbReference type="SAM" id="SignalP"/>
    </source>
</evidence>
<keyword evidence="1 2" id="KW-0732">Signal</keyword>
<feature type="signal peptide" evidence="2">
    <location>
        <begin position="1"/>
        <end position="19"/>
    </location>
</feature>
<reference evidence="4 5" key="1">
    <citation type="submission" date="2023-04" db="EMBL/GenBank/DDBJ databases">
        <title>Genome of Basidiobolus ranarum AG-B5.</title>
        <authorList>
            <person name="Stajich J.E."/>
            <person name="Carter-House D."/>
            <person name="Gryganskyi A."/>
        </authorList>
    </citation>
    <scope>NUCLEOTIDE SEQUENCE [LARGE SCALE GENOMIC DNA]</scope>
    <source>
        <strain evidence="4 5">AG-B5</strain>
    </source>
</reference>
<dbReference type="SUPFAM" id="SSF56300">
    <property type="entry name" value="Metallo-dependent phosphatases"/>
    <property type="match status" value="1"/>
</dbReference>
<proteinExistence type="predicted"/>
<evidence type="ECO:0000259" key="3">
    <source>
        <dbReference type="Pfam" id="PF00149"/>
    </source>
</evidence>
<protein>
    <recommendedName>
        <fullName evidence="3">Calcineurin-like phosphoesterase domain-containing protein</fullName>
    </recommendedName>
</protein>
<dbReference type="Pfam" id="PF00149">
    <property type="entry name" value="Metallophos"/>
    <property type="match status" value="1"/>
</dbReference>
<evidence type="ECO:0000256" key="1">
    <source>
        <dbReference type="ARBA" id="ARBA00022729"/>
    </source>
</evidence>
<dbReference type="PANTHER" id="PTHR22953">
    <property type="entry name" value="ACID PHOSPHATASE RELATED"/>
    <property type="match status" value="1"/>
</dbReference>
<sequence length="561" mass="62583">MRSIVLLLGFVITSTYVYSFGTNCGGDARMTINPSEFNIDKLKKKRTHVPKNLKVAFFGDQGLGKKSKQVLKMVKKWGAKGIIHLGDFDYKDKPLKWTQLLDSVLGPDFPYFATVGNHDILRWSGRWGYGHYLMDRLHRTKVMKNCRGELGVNMECYWNGLHIVLSGVGTMGTGHVDYAEDAFLSSPTVWRICAWHKNQRLYQTGSKEDETGYGIYDMCRKHGAMVLTGHVHSYSRTHLMSDFSKQKVSSKNSTLNLRPGHSFAVVSGLGGKSIDPWVDDADKNEWWAALASKSNGSDYGALLCTFHINGQKNKARCEFRDIDGKVWDKFDIISDIQGDKSSHRGNPLVLQESTPGITVADNVISQKHEFLEFGVKQSDDIASENLSNGYATCGDRDLSLAVAEGQVESQMLHSLRFDQVSLSKGDKVAKAYLQILANDRNLDASGIATIDIRGEKTANSAIFVCNNPFSTRISTRPSTQSKVVWVGDNTETFENGEVWVSVDIKEIIQEIIDQPEWETNNALTLFLNGTYSNTIKHALYGFGWENSGCFAPSLVVECEGY</sequence>
<dbReference type="InterPro" id="IPR004843">
    <property type="entry name" value="Calcineurin-like_PHP"/>
</dbReference>
<feature type="domain" description="Calcineurin-like phosphoesterase" evidence="3">
    <location>
        <begin position="68"/>
        <end position="234"/>
    </location>
</feature>
<dbReference type="EMBL" id="JASJQH010007228">
    <property type="protein sequence ID" value="KAK9712257.1"/>
    <property type="molecule type" value="Genomic_DNA"/>
</dbReference>
<organism evidence="4 5">
    <name type="scientific">Basidiobolus ranarum</name>
    <dbReference type="NCBI Taxonomy" id="34480"/>
    <lineage>
        <taxon>Eukaryota</taxon>
        <taxon>Fungi</taxon>
        <taxon>Fungi incertae sedis</taxon>
        <taxon>Zoopagomycota</taxon>
        <taxon>Entomophthoromycotina</taxon>
        <taxon>Basidiobolomycetes</taxon>
        <taxon>Basidiobolales</taxon>
        <taxon>Basidiobolaceae</taxon>
        <taxon>Basidiobolus</taxon>
    </lineage>
</organism>
<dbReference type="Gene3D" id="3.60.21.10">
    <property type="match status" value="1"/>
</dbReference>
<dbReference type="InterPro" id="IPR029052">
    <property type="entry name" value="Metallo-depent_PP-like"/>
</dbReference>
<keyword evidence="5" id="KW-1185">Reference proteome</keyword>
<dbReference type="PANTHER" id="PTHR22953:SF153">
    <property type="entry name" value="PURPLE ACID PHOSPHATASE"/>
    <property type="match status" value="1"/>
</dbReference>
<evidence type="ECO:0000313" key="5">
    <source>
        <dbReference type="Proteomes" id="UP001479436"/>
    </source>
</evidence>
<accession>A0ABR2W0T5</accession>